<name>A0A8B8BS68_CRAVI</name>
<dbReference type="GO" id="GO:0005615">
    <property type="term" value="C:extracellular space"/>
    <property type="evidence" value="ECO:0007669"/>
    <property type="project" value="TreeGrafter"/>
</dbReference>
<dbReference type="SUPFAM" id="SSF82153">
    <property type="entry name" value="FAS1 domain"/>
    <property type="match status" value="2"/>
</dbReference>
<evidence type="ECO:0000313" key="4">
    <source>
        <dbReference type="RefSeq" id="XP_022305699.1"/>
    </source>
</evidence>
<dbReference type="KEGG" id="cvn:111112480"/>
<dbReference type="InterPro" id="IPR000782">
    <property type="entry name" value="FAS1_domain"/>
</dbReference>
<keyword evidence="1" id="KW-0732">Signal</keyword>
<sequence>MRAPCIIVCLLLGAVSAKTVIQQAHDLHATTFTSLVARAGLSHQLSSQGPFTVFAPTNAAFAKVPSDVMTKLSNDKDLLTKVIKYHVTAGVQLMATFGNDIEIGSWANGYKIRINRYQNGQVMTATGSTISSRDNIVTNGVVHLLDEVMFPLPEKSVLQYCASNQNLTQLTYSFVRANLQYDIEGGPFTVFAPIEAAFDALPTGFLNTEFLTLSASRNLLQYHYVRGTYYSAGLRDGETLSTVQGTDVVIHKNSGAVMVEKARILQADIKVTNGVVHLIDKVLLATDHVSGESAPPSIG</sequence>
<evidence type="ECO:0000259" key="2">
    <source>
        <dbReference type="PROSITE" id="PS50213"/>
    </source>
</evidence>
<dbReference type="PANTHER" id="PTHR10900:SF124">
    <property type="entry name" value="FI05614P"/>
    <property type="match status" value="1"/>
</dbReference>
<dbReference type="Proteomes" id="UP000694844">
    <property type="component" value="Chromosome 9"/>
</dbReference>
<dbReference type="GeneID" id="111112480"/>
<dbReference type="OrthoDB" id="286301at2759"/>
<dbReference type="GO" id="GO:0007155">
    <property type="term" value="P:cell adhesion"/>
    <property type="evidence" value="ECO:0007669"/>
    <property type="project" value="TreeGrafter"/>
</dbReference>
<dbReference type="SMART" id="SM00554">
    <property type="entry name" value="FAS1"/>
    <property type="match status" value="2"/>
</dbReference>
<dbReference type="GO" id="GO:0050839">
    <property type="term" value="F:cell adhesion molecule binding"/>
    <property type="evidence" value="ECO:0007669"/>
    <property type="project" value="TreeGrafter"/>
</dbReference>
<accession>A0A8B8BS68</accession>
<dbReference type="AlphaFoldDB" id="A0A8B8BS68"/>
<dbReference type="PANTHER" id="PTHR10900">
    <property type="entry name" value="PERIOSTIN-RELATED"/>
    <property type="match status" value="1"/>
</dbReference>
<dbReference type="Gene3D" id="2.30.180.10">
    <property type="entry name" value="FAS1 domain"/>
    <property type="match status" value="2"/>
</dbReference>
<gene>
    <name evidence="4" type="primary">LOC111112480</name>
</gene>
<dbReference type="FunFam" id="2.30.180.10:FF:000032">
    <property type="entry name" value="Fasciclin domain-containing protein, putative"/>
    <property type="match status" value="2"/>
</dbReference>
<keyword evidence="3" id="KW-1185">Reference proteome</keyword>
<dbReference type="PROSITE" id="PS50213">
    <property type="entry name" value="FAS1"/>
    <property type="match status" value="2"/>
</dbReference>
<evidence type="ECO:0000256" key="1">
    <source>
        <dbReference type="SAM" id="SignalP"/>
    </source>
</evidence>
<reference evidence="4" key="1">
    <citation type="submission" date="2025-08" db="UniProtKB">
        <authorList>
            <consortium name="RefSeq"/>
        </authorList>
    </citation>
    <scope>IDENTIFICATION</scope>
    <source>
        <tissue evidence="4">Whole sample</tissue>
    </source>
</reference>
<dbReference type="GO" id="GO:0031012">
    <property type="term" value="C:extracellular matrix"/>
    <property type="evidence" value="ECO:0007669"/>
    <property type="project" value="TreeGrafter"/>
</dbReference>
<dbReference type="GO" id="GO:0030198">
    <property type="term" value="P:extracellular matrix organization"/>
    <property type="evidence" value="ECO:0007669"/>
    <property type="project" value="TreeGrafter"/>
</dbReference>
<feature type="domain" description="FAS1" evidence="2">
    <location>
        <begin position="154"/>
        <end position="283"/>
    </location>
</feature>
<feature type="domain" description="FAS1" evidence="2">
    <location>
        <begin position="16"/>
        <end position="149"/>
    </location>
</feature>
<dbReference type="InterPro" id="IPR036378">
    <property type="entry name" value="FAS1_dom_sf"/>
</dbReference>
<proteinExistence type="predicted"/>
<dbReference type="Pfam" id="PF02469">
    <property type="entry name" value="Fasciclin"/>
    <property type="match status" value="2"/>
</dbReference>
<dbReference type="RefSeq" id="XP_022305699.1">
    <property type="nucleotide sequence ID" value="XM_022449991.1"/>
</dbReference>
<protein>
    <submittedName>
        <fullName evidence="4">Transforming growth factor-beta-induced protein ig-h3-like</fullName>
    </submittedName>
</protein>
<feature type="chain" id="PRO_5034015757" evidence="1">
    <location>
        <begin position="18"/>
        <end position="299"/>
    </location>
</feature>
<dbReference type="InterPro" id="IPR050904">
    <property type="entry name" value="Adhesion/Biosynth-related"/>
</dbReference>
<feature type="signal peptide" evidence="1">
    <location>
        <begin position="1"/>
        <end position="17"/>
    </location>
</feature>
<organism evidence="3 4">
    <name type="scientific">Crassostrea virginica</name>
    <name type="common">Eastern oyster</name>
    <dbReference type="NCBI Taxonomy" id="6565"/>
    <lineage>
        <taxon>Eukaryota</taxon>
        <taxon>Metazoa</taxon>
        <taxon>Spiralia</taxon>
        <taxon>Lophotrochozoa</taxon>
        <taxon>Mollusca</taxon>
        <taxon>Bivalvia</taxon>
        <taxon>Autobranchia</taxon>
        <taxon>Pteriomorphia</taxon>
        <taxon>Ostreida</taxon>
        <taxon>Ostreoidea</taxon>
        <taxon>Ostreidae</taxon>
        <taxon>Crassostrea</taxon>
    </lineage>
</organism>
<evidence type="ECO:0000313" key="3">
    <source>
        <dbReference type="Proteomes" id="UP000694844"/>
    </source>
</evidence>